<evidence type="ECO:0000313" key="1">
    <source>
        <dbReference type="EMBL" id="QPS84765.1"/>
    </source>
</evidence>
<protein>
    <submittedName>
        <fullName evidence="2">Uncharacterized protein</fullName>
    </submittedName>
</protein>
<accession>A0A1H3GGN7</accession>
<dbReference type="AlphaFoldDB" id="A0A1H3GGN7"/>
<dbReference type="KEGG" id="dla:I6G47_30245"/>
<dbReference type="EMBL" id="FNPE01000002">
    <property type="protein sequence ID" value="SDY02451.1"/>
    <property type="molecule type" value="Genomic_DNA"/>
</dbReference>
<dbReference type="EMBL" id="CP065748">
    <property type="protein sequence ID" value="QPS84765.1"/>
    <property type="molecule type" value="Genomic_DNA"/>
</dbReference>
<reference evidence="2 3" key="1">
    <citation type="submission" date="2016-10" db="EMBL/GenBank/DDBJ databases">
        <authorList>
            <person name="de Groot N.N."/>
        </authorList>
    </citation>
    <scope>NUCLEOTIDE SEQUENCE [LARGE SCALE GENOMIC DNA]</scope>
    <source>
        <strain evidence="2 3">LMG 24775</strain>
    </source>
</reference>
<gene>
    <name evidence="1" type="ORF">I6G47_30245</name>
    <name evidence="2" type="ORF">SAMN05421547_102206</name>
</gene>
<name>A0A1H3GGN7_9BURK</name>
<reference evidence="1 4" key="2">
    <citation type="submission" date="2020-12" db="EMBL/GenBank/DDBJ databases">
        <title>FDA dAtabase for Regulatory Grade micrObial Sequences (FDA-ARGOS): Supporting development and validation of Infectious Disease Dx tests.</title>
        <authorList>
            <person name="Sproer C."/>
            <person name="Gronow S."/>
            <person name="Severitt S."/>
            <person name="Schroder I."/>
            <person name="Tallon L."/>
            <person name="Sadzewicz L."/>
            <person name="Zhao X."/>
            <person name="Boylan J."/>
            <person name="Ott S."/>
            <person name="Bowen H."/>
            <person name="Vavikolanu K."/>
            <person name="Mehta A."/>
            <person name="Aluvathingal J."/>
            <person name="Nadendla S."/>
            <person name="Lowell S."/>
            <person name="Myers T."/>
            <person name="Yan Y."/>
            <person name="Sichtig H."/>
        </authorList>
    </citation>
    <scope>NUCLEOTIDE SEQUENCE [LARGE SCALE GENOMIC DNA]</scope>
    <source>
        <strain evidence="1 4">FDAARGOS_890</strain>
    </source>
</reference>
<keyword evidence="4" id="KW-1185">Reference proteome</keyword>
<dbReference type="Proteomes" id="UP000595064">
    <property type="component" value="Chromosome"/>
</dbReference>
<organism evidence="2 3">
    <name type="scientific">Delftia lacustris</name>
    <dbReference type="NCBI Taxonomy" id="558537"/>
    <lineage>
        <taxon>Bacteria</taxon>
        <taxon>Pseudomonadati</taxon>
        <taxon>Pseudomonadota</taxon>
        <taxon>Betaproteobacteria</taxon>
        <taxon>Burkholderiales</taxon>
        <taxon>Comamonadaceae</taxon>
        <taxon>Delftia</taxon>
    </lineage>
</organism>
<evidence type="ECO:0000313" key="2">
    <source>
        <dbReference type="EMBL" id="SDY02451.1"/>
    </source>
</evidence>
<proteinExistence type="predicted"/>
<evidence type="ECO:0000313" key="3">
    <source>
        <dbReference type="Proteomes" id="UP000183417"/>
    </source>
</evidence>
<dbReference type="Proteomes" id="UP000183417">
    <property type="component" value="Unassembled WGS sequence"/>
</dbReference>
<sequence length="78" mass="8101">MLTENRALSLTLQLRRGVNENFSNVSGVPICTLSNANPTCDVSGPATYAPGDTMTVQLVGTQAFNTAVTGLIVVASCQ</sequence>
<evidence type="ECO:0000313" key="4">
    <source>
        <dbReference type="Proteomes" id="UP000595064"/>
    </source>
</evidence>